<dbReference type="AlphaFoldDB" id="A0A9D0ZJ54"/>
<name>A0A9D0ZJ54_9FIRM</name>
<reference evidence="3" key="1">
    <citation type="submission" date="2020-10" db="EMBL/GenBank/DDBJ databases">
        <authorList>
            <person name="Gilroy R."/>
        </authorList>
    </citation>
    <scope>NUCLEOTIDE SEQUENCE</scope>
    <source>
        <strain evidence="3">ChiSjej1B19-3389</strain>
    </source>
</reference>
<accession>A0A9D0ZJ54</accession>
<feature type="transmembrane region" description="Helical" evidence="2">
    <location>
        <begin position="42"/>
        <end position="60"/>
    </location>
</feature>
<keyword evidence="2" id="KW-1133">Transmembrane helix</keyword>
<organism evidence="3 4">
    <name type="scientific">Candidatus Scatavimonas merdigallinarum</name>
    <dbReference type="NCBI Taxonomy" id="2840914"/>
    <lineage>
        <taxon>Bacteria</taxon>
        <taxon>Bacillati</taxon>
        <taxon>Bacillota</taxon>
        <taxon>Clostridia</taxon>
        <taxon>Eubacteriales</taxon>
        <taxon>Oscillospiraceae</taxon>
        <taxon>Oscillospiraceae incertae sedis</taxon>
        <taxon>Candidatus Scatavimonas</taxon>
    </lineage>
</organism>
<evidence type="ECO:0000313" key="3">
    <source>
        <dbReference type="EMBL" id="HIQ80371.1"/>
    </source>
</evidence>
<feature type="compositionally biased region" description="Basic and acidic residues" evidence="1">
    <location>
        <begin position="188"/>
        <end position="199"/>
    </location>
</feature>
<evidence type="ECO:0000256" key="2">
    <source>
        <dbReference type="SAM" id="Phobius"/>
    </source>
</evidence>
<proteinExistence type="predicted"/>
<comment type="caution">
    <text evidence="3">The sequence shown here is derived from an EMBL/GenBank/DDBJ whole genome shotgun (WGS) entry which is preliminary data.</text>
</comment>
<feature type="transmembrane region" description="Helical" evidence="2">
    <location>
        <begin position="72"/>
        <end position="94"/>
    </location>
</feature>
<sequence>MKKPTKRDIVNLFFSSFLVIGYVICAYFFSTLMGNMVDPVTSGAIDLVIFAVFGLLLFYATRVGDGRQVRRFSIPTLILVDLPAVYILVAYFAMGLPFHTELAANTSIVLLAAVALGYAVPYTFLSGYELAPPEEETPKPAGEQVEDGYSTLDIAFKSEEEAQNAEDMEENDEEAPTATGEQAEDSLESVKETEEKEEE</sequence>
<gene>
    <name evidence="3" type="ORF">IAD32_03710</name>
</gene>
<evidence type="ECO:0000313" key="4">
    <source>
        <dbReference type="Proteomes" id="UP000886787"/>
    </source>
</evidence>
<evidence type="ECO:0000256" key="1">
    <source>
        <dbReference type="SAM" id="MobiDB-lite"/>
    </source>
</evidence>
<reference evidence="3" key="2">
    <citation type="journal article" date="2021" name="PeerJ">
        <title>Extensive microbial diversity within the chicken gut microbiome revealed by metagenomics and culture.</title>
        <authorList>
            <person name="Gilroy R."/>
            <person name="Ravi A."/>
            <person name="Getino M."/>
            <person name="Pursley I."/>
            <person name="Horton D.L."/>
            <person name="Alikhan N.F."/>
            <person name="Baker D."/>
            <person name="Gharbi K."/>
            <person name="Hall N."/>
            <person name="Watson M."/>
            <person name="Adriaenssens E.M."/>
            <person name="Foster-Nyarko E."/>
            <person name="Jarju S."/>
            <person name="Secka A."/>
            <person name="Antonio M."/>
            <person name="Oren A."/>
            <person name="Chaudhuri R.R."/>
            <person name="La Ragione R."/>
            <person name="Hildebrand F."/>
            <person name="Pallen M.J."/>
        </authorList>
    </citation>
    <scope>NUCLEOTIDE SEQUENCE</scope>
    <source>
        <strain evidence="3">ChiSjej1B19-3389</strain>
    </source>
</reference>
<feature type="transmembrane region" description="Helical" evidence="2">
    <location>
        <begin position="12"/>
        <end position="30"/>
    </location>
</feature>
<dbReference type="Proteomes" id="UP000886787">
    <property type="component" value="Unassembled WGS sequence"/>
</dbReference>
<feature type="compositionally biased region" description="Acidic residues" evidence="1">
    <location>
        <begin position="161"/>
        <end position="175"/>
    </location>
</feature>
<dbReference type="EMBL" id="DVFW01000021">
    <property type="protein sequence ID" value="HIQ80371.1"/>
    <property type="molecule type" value="Genomic_DNA"/>
</dbReference>
<keyword evidence="2" id="KW-0472">Membrane</keyword>
<feature type="transmembrane region" description="Helical" evidence="2">
    <location>
        <begin position="106"/>
        <end position="125"/>
    </location>
</feature>
<keyword evidence="2" id="KW-0812">Transmembrane</keyword>
<protein>
    <submittedName>
        <fullName evidence="3">Uncharacterized protein</fullName>
    </submittedName>
</protein>
<feature type="region of interest" description="Disordered" evidence="1">
    <location>
        <begin position="150"/>
        <end position="199"/>
    </location>
</feature>